<dbReference type="EMBL" id="JAINDJ010000004">
    <property type="protein sequence ID" value="KAG9451485.1"/>
    <property type="molecule type" value="Genomic_DNA"/>
</dbReference>
<evidence type="ECO:0000259" key="3">
    <source>
        <dbReference type="Pfam" id="PF00656"/>
    </source>
</evidence>
<dbReference type="PANTHER" id="PTHR48104">
    <property type="entry name" value="METACASPASE-4"/>
    <property type="match status" value="1"/>
</dbReference>
<feature type="compositionally biased region" description="Basic and acidic residues" evidence="2">
    <location>
        <begin position="159"/>
        <end position="172"/>
    </location>
</feature>
<proteinExistence type="inferred from homology"/>
<feature type="domain" description="Peptidase C14 caspase" evidence="3">
    <location>
        <begin position="330"/>
        <end position="597"/>
    </location>
</feature>
<feature type="compositionally biased region" description="Low complexity" evidence="2">
    <location>
        <begin position="81"/>
        <end position="96"/>
    </location>
</feature>
<dbReference type="GO" id="GO:0005737">
    <property type="term" value="C:cytoplasm"/>
    <property type="evidence" value="ECO:0007669"/>
    <property type="project" value="TreeGrafter"/>
</dbReference>
<dbReference type="SUPFAM" id="SSF52129">
    <property type="entry name" value="Caspase-like"/>
    <property type="match status" value="1"/>
</dbReference>
<keyword evidence="5" id="KW-1185">Reference proteome</keyword>
<dbReference type="GO" id="GO:0006508">
    <property type="term" value="P:proteolysis"/>
    <property type="evidence" value="ECO:0007669"/>
    <property type="project" value="InterPro"/>
</dbReference>
<evidence type="ECO:0000313" key="5">
    <source>
        <dbReference type="Proteomes" id="UP000825729"/>
    </source>
</evidence>
<dbReference type="GO" id="GO:0004197">
    <property type="term" value="F:cysteine-type endopeptidase activity"/>
    <property type="evidence" value="ECO:0007669"/>
    <property type="project" value="InterPro"/>
</dbReference>
<feature type="compositionally biased region" description="Polar residues" evidence="2">
    <location>
        <begin position="216"/>
        <end position="255"/>
    </location>
</feature>
<accession>A0AAV7ERJ6</accession>
<organism evidence="4 5">
    <name type="scientific">Aristolochia fimbriata</name>
    <name type="common">White veined hardy Dutchman's pipe vine</name>
    <dbReference type="NCBI Taxonomy" id="158543"/>
    <lineage>
        <taxon>Eukaryota</taxon>
        <taxon>Viridiplantae</taxon>
        <taxon>Streptophyta</taxon>
        <taxon>Embryophyta</taxon>
        <taxon>Tracheophyta</taxon>
        <taxon>Spermatophyta</taxon>
        <taxon>Magnoliopsida</taxon>
        <taxon>Magnoliidae</taxon>
        <taxon>Piperales</taxon>
        <taxon>Aristolochiaceae</taxon>
        <taxon>Aristolochia</taxon>
    </lineage>
</organism>
<dbReference type="Gene3D" id="3.40.50.12660">
    <property type="match status" value="1"/>
</dbReference>
<name>A0AAV7ERJ6_ARIFI</name>
<dbReference type="InterPro" id="IPR029030">
    <property type="entry name" value="Caspase-like_dom_sf"/>
</dbReference>
<dbReference type="AlphaFoldDB" id="A0AAV7ERJ6"/>
<sequence length="609" mass="66398">MACVTQSVTTFGYQTCSQCGQSLQFAGDAKTVRCNECYTINPARFQTSLHDSVSRVQDQFKKTSGLVKGYMQKLSSINSTSTTSQYSSYSYNSSSSMHSDHRVSPNGNHRGGTYSYGTTASPHERHGYGKANTFGTSSAHHGTAQHGTPHYGTPHYGTAHHETAHHETDHHGTAHHGATTANAHAYGSSGSTHDGVAQTQYSHGGSPKYSHHGVEHTTTQYSHGNGKLGQTQYSHGNGKLGQTQYSHGNGKLGQTQYSHGSPLFPQHGTTALSTHYSTHGSSQQTAHEGATVPHSYGQVNTHLQDGHHQNSYGSYTLSHNPACPPVHGKKRAVLCGVSYKYKRYELKGTVNDVNCMKYLLRDKFGFSDECIIVLTEDDRNPTRVPTKQNIRNALRWLVHGSQSGDSLFFHYSGHGSQQVDVSGDEADGYDEAICPMDYETEGTIVDDEINETIVRPLPKGAKLHAIVDACHSGTILDLPFVCKMNRAGFYDWLNESPSCTYKGTKGGLAISFSSCDDNQTSADTSAFSINTTTGAMTYCFIQAVESQPGVTYGRLLNVMRSSIREAQANIRTSGPIASLLKKMLRTGFTQEPQLCASERFDVYKLPFQL</sequence>
<comment type="similarity">
    <text evidence="1">Belongs to the peptidase C14B family.</text>
</comment>
<feature type="region of interest" description="Disordered" evidence="2">
    <location>
        <begin position="81"/>
        <end position="255"/>
    </location>
</feature>
<gene>
    <name evidence="4" type="ORF">H6P81_011450</name>
</gene>
<feature type="compositionally biased region" description="Low complexity" evidence="2">
    <location>
        <begin position="175"/>
        <end position="187"/>
    </location>
</feature>
<dbReference type="InterPro" id="IPR011600">
    <property type="entry name" value="Pept_C14_caspase"/>
</dbReference>
<protein>
    <recommendedName>
        <fullName evidence="3">Peptidase C14 caspase domain-containing protein</fullName>
    </recommendedName>
</protein>
<evidence type="ECO:0000256" key="1">
    <source>
        <dbReference type="ARBA" id="ARBA00009005"/>
    </source>
</evidence>
<feature type="compositionally biased region" description="Polar residues" evidence="2">
    <location>
        <begin position="188"/>
        <end position="203"/>
    </location>
</feature>
<dbReference type="Proteomes" id="UP000825729">
    <property type="component" value="Unassembled WGS sequence"/>
</dbReference>
<dbReference type="PANTHER" id="PTHR48104:SF42">
    <property type="entry name" value="OS03G0389000 PROTEIN"/>
    <property type="match status" value="1"/>
</dbReference>
<evidence type="ECO:0000313" key="4">
    <source>
        <dbReference type="EMBL" id="KAG9451485.1"/>
    </source>
</evidence>
<evidence type="ECO:0000256" key="2">
    <source>
        <dbReference type="SAM" id="MobiDB-lite"/>
    </source>
</evidence>
<reference evidence="4 5" key="1">
    <citation type="submission" date="2021-07" db="EMBL/GenBank/DDBJ databases">
        <title>The Aristolochia fimbriata genome: insights into angiosperm evolution, floral development and chemical biosynthesis.</title>
        <authorList>
            <person name="Jiao Y."/>
        </authorList>
    </citation>
    <scope>NUCLEOTIDE SEQUENCE [LARGE SCALE GENOMIC DNA]</scope>
    <source>
        <strain evidence="4">IBCAS-2021</strain>
        <tissue evidence="4">Leaf</tissue>
    </source>
</reference>
<dbReference type="Pfam" id="PF00656">
    <property type="entry name" value="Peptidase_C14"/>
    <property type="match status" value="1"/>
</dbReference>
<dbReference type="InterPro" id="IPR050452">
    <property type="entry name" value="Metacaspase"/>
</dbReference>
<comment type="caution">
    <text evidence="4">The sequence shown here is derived from an EMBL/GenBank/DDBJ whole genome shotgun (WGS) entry which is preliminary data.</text>
</comment>